<evidence type="ECO:0000313" key="2">
    <source>
        <dbReference type="EMBL" id="MDP5136835.1"/>
    </source>
</evidence>
<dbReference type="Proteomes" id="UP001231109">
    <property type="component" value="Unassembled WGS sequence"/>
</dbReference>
<dbReference type="EMBL" id="JAPJDZ010000031">
    <property type="protein sequence ID" value="MDP5136835.1"/>
    <property type="molecule type" value="Genomic_DNA"/>
</dbReference>
<keyword evidence="3" id="KW-1185">Reference proteome</keyword>
<feature type="transmembrane region" description="Helical" evidence="1">
    <location>
        <begin position="217"/>
        <end position="237"/>
    </location>
</feature>
<name>A0ABT9I0B6_9GAMM</name>
<keyword evidence="1" id="KW-0812">Transmembrane</keyword>
<organism evidence="2 3">
    <name type="scientific">Rheinheimera baltica</name>
    <dbReference type="NCBI Taxonomy" id="67576"/>
    <lineage>
        <taxon>Bacteria</taxon>
        <taxon>Pseudomonadati</taxon>
        <taxon>Pseudomonadota</taxon>
        <taxon>Gammaproteobacteria</taxon>
        <taxon>Chromatiales</taxon>
        <taxon>Chromatiaceae</taxon>
        <taxon>Rheinheimera</taxon>
    </lineage>
</organism>
<keyword evidence="1" id="KW-1133">Transmembrane helix</keyword>
<reference evidence="2 3" key="1">
    <citation type="submission" date="2022-11" db="EMBL/GenBank/DDBJ databases">
        <title>Viruses from the air-sea interface of a natural surface slick.</title>
        <authorList>
            <person name="Rahlff J."/>
            <person name="Holmfeldt K."/>
        </authorList>
    </citation>
    <scope>NUCLEOTIDE SEQUENCE [LARGE SCALE GENOMIC DNA]</scope>
    <source>
        <strain evidence="2 3">SMS4</strain>
    </source>
</reference>
<keyword evidence="1" id="KW-0472">Membrane</keyword>
<evidence type="ECO:0000256" key="1">
    <source>
        <dbReference type="SAM" id="Phobius"/>
    </source>
</evidence>
<sequence>MSFSTFFDEIVEGMMSGKADELLVQVLPILQEKGFVAKEIEEAIEPEELANLLREHSAAHIFTFDCECIEDSDDYASLLMGFIERANLADKITDVESQLHDETAVLQCRIGETLIKREWAQKDDWVAAEFSGFIKEVFEENFDLKFVSLPAEDQCAEFILLDLENGNTVAAFFDSVAGNHDPDEVSGYKIILTIIASIVGAILTTLIGWFFSGFWLSLGISLVFWLLFAIFISFRIVNKQEQQAAFEKELQEDPELVGKMVVEMMNELKSKK</sequence>
<comment type="caution">
    <text evidence="2">The sequence shown here is derived from an EMBL/GenBank/DDBJ whole genome shotgun (WGS) entry which is preliminary data.</text>
</comment>
<evidence type="ECO:0000313" key="3">
    <source>
        <dbReference type="Proteomes" id="UP001231109"/>
    </source>
</evidence>
<protein>
    <submittedName>
        <fullName evidence="2">Uncharacterized protein</fullName>
    </submittedName>
</protein>
<proteinExistence type="predicted"/>
<gene>
    <name evidence="2" type="ORF">ORJ04_12830</name>
</gene>
<accession>A0ABT9I0B6</accession>
<dbReference type="RefSeq" id="WP_305976314.1">
    <property type="nucleotide sequence ID" value="NZ_JAPJDZ010000031.1"/>
</dbReference>
<feature type="transmembrane region" description="Helical" evidence="1">
    <location>
        <begin position="190"/>
        <end position="211"/>
    </location>
</feature>